<evidence type="ECO:0000313" key="1">
    <source>
        <dbReference type="EMBL" id="TYL92659.1"/>
    </source>
</evidence>
<protein>
    <submittedName>
        <fullName evidence="1">Uncharacterized protein</fullName>
    </submittedName>
</protein>
<comment type="caution">
    <text evidence="1">The sequence shown here is derived from an EMBL/GenBank/DDBJ whole genome shotgun (WGS) entry which is preliminary data.</text>
</comment>
<dbReference type="OrthoDB" id="8222728at2"/>
<dbReference type="AlphaFoldDB" id="A0A5D3KLT2"/>
<name>A0A5D3KLT2_9BRAD</name>
<proteinExistence type="predicted"/>
<dbReference type="EMBL" id="VSSS01000037">
    <property type="protein sequence ID" value="TYL92659.1"/>
    <property type="molecule type" value="Genomic_DNA"/>
</dbReference>
<keyword evidence="2" id="KW-1185">Reference proteome</keyword>
<dbReference type="Proteomes" id="UP000324758">
    <property type="component" value="Unassembled WGS sequence"/>
</dbReference>
<organism evidence="1 2">
    <name type="scientific">Bradyrhizobium rifense</name>
    <dbReference type="NCBI Taxonomy" id="515499"/>
    <lineage>
        <taxon>Bacteria</taxon>
        <taxon>Pseudomonadati</taxon>
        <taxon>Pseudomonadota</taxon>
        <taxon>Alphaproteobacteria</taxon>
        <taxon>Hyphomicrobiales</taxon>
        <taxon>Nitrobacteraceae</taxon>
        <taxon>Bradyrhizobium</taxon>
    </lineage>
</organism>
<gene>
    <name evidence="1" type="ORF">FXB40_24475</name>
</gene>
<reference evidence="1 2" key="1">
    <citation type="submission" date="2019-08" db="EMBL/GenBank/DDBJ databases">
        <title>Bradyrhizobium hipponensis sp. nov., a rhizobium isolated from a Lupinus angustifolius root nodule in Tunisia.</title>
        <authorList>
            <person name="Off K."/>
            <person name="Rejili M."/>
            <person name="Mars M."/>
            <person name="Brachmann A."/>
            <person name="Marin M."/>
        </authorList>
    </citation>
    <scope>NUCLEOTIDE SEQUENCE [LARGE SCALE GENOMIC DNA]</scope>
    <source>
        <strain evidence="1 2">CTAW71</strain>
    </source>
</reference>
<sequence>MIRVQRSRAATDARMLLDSLRVEVGRESSVGDIQACIAELRSLPREKLADAVLILSMDARRQGDLIRQAIEKRAEVDLDFDPPANADLATYLANDAVSTLRHHVVDLPDLLDFLVPQAPDVCFTVHREEAVLLLAAIIREQRIEGVLEGLRLAGLLNEPAKDRHAGIGSDADLRGAADGV</sequence>
<accession>A0A5D3KLT2</accession>
<evidence type="ECO:0000313" key="2">
    <source>
        <dbReference type="Proteomes" id="UP000324758"/>
    </source>
</evidence>